<name>A3TTI8_PSEBH</name>
<keyword evidence="2" id="KW-1185">Reference proteome</keyword>
<evidence type="ECO:0000313" key="1">
    <source>
        <dbReference type="EMBL" id="EAQ04965.1"/>
    </source>
</evidence>
<dbReference type="AlphaFoldDB" id="A3TTI8"/>
<reference evidence="1 2" key="1">
    <citation type="journal article" date="2010" name="J. Bacteriol.">
        <title>Genome sequences of Oceanicola granulosus HTCC2516(T) and Oceanicola batsensis HTCC2597(TDelta).</title>
        <authorList>
            <person name="Thrash J.C."/>
            <person name="Cho J.C."/>
            <person name="Vergin K.L."/>
            <person name="Giovannoni S.J."/>
        </authorList>
    </citation>
    <scope>NUCLEOTIDE SEQUENCE [LARGE SCALE GENOMIC DNA]</scope>
    <source>
        <strain evidence="2">ATCC BAA-863 / DSM 15984 / KCTC 12145 / HTCC2597</strain>
    </source>
</reference>
<evidence type="ECO:0000313" key="2">
    <source>
        <dbReference type="Proteomes" id="UP000004318"/>
    </source>
</evidence>
<dbReference type="HOGENOM" id="CLU_3273583_0_0_5"/>
<dbReference type="EMBL" id="AAMO01000001">
    <property type="protein sequence ID" value="EAQ04965.1"/>
    <property type="molecule type" value="Genomic_DNA"/>
</dbReference>
<proteinExistence type="predicted"/>
<comment type="caution">
    <text evidence="1">The sequence shown here is derived from an EMBL/GenBank/DDBJ whole genome shotgun (WGS) entry which is preliminary data.</text>
</comment>
<gene>
    <name evidence="1" type="ORF">OB2597_06765</name>
</gene>
<accession>A3TTI8</accession>
<sequence>MRTFIPFWGVSIGATVEIVFAAQVADQAVRLAGKLCHAQQL</sequence>
<dbReference type="Proteomes" id="UP000004318">
    <property type="component" value="Unassembled WGS sequence"/>
</dbReference>
<organism evidence="1 2">
    <name type="scientific">Pseudooceanicola batsensis (strain ATCC BAA-863 / DSM 15984 / KCTC 12145 / HTCC2597)</name>
    <name type="common">Oceanicola batsensis</name>
    <dbReference type="NCBI Taxonomy" id="252305"/>
    <lineage>
        <taxon>Bacteria</taxon>
        <taxon>Pseudomonadati</taxon>
        <taxon>Pseudomonadota</taxon>
        <taxon>Alphaproteobacteria</taxon>
        <taxon>Rhodobacterales</taxon>
        <taxon>Paracoccaceae</taxon>
        <taxon>Pseudooceanicola</taxon>
    </lineage>
</organism>
<protein>
    <submittedName>
        <fullName evidence="1">Uncharacterized protein</fullName>
    </submittedName>
</protein>